<evidence type="ECO:0000313" key="8">
    <source>
        <dbReference type="EMBL" id="RAR85377.1"/>
    </source>
</evidence>
<dbReference type="GO" id="GO:0022857">
    <property type="term" value="F:transmembrane transporter activity"/>
    <property type="evidence" value="ECO:0007669"/>
    <property type="project" value="InterPro"/>
</dbReference>
<evidence type="ECO:0000256" key="4">
    <source>
        <dbReference type="ARBA" id="ARBA00022989"/>
    </source>
</evidence>
<comment type="subcellular location">
    <subcellularLocation>
        <location evidence="1">Cell membrane</location>
        <topology evidence="1">Multi-pass membrane protein</topology>
    </subcellularLocation>
</comment>
<feature type="domain" description="Major facilitator superfamily (MFS) profile" evidence="7">
    <location>
        <begin position="1"/>
        <end position="410"/>
    </location>
</feature>
<dbReference type="InterPro" id="IPR011701">
    <property type="entry name" value="MFS"/>
</dbReference>
<evidence type="ECO:0000256" key="5">
    <source>
        <dbReference type="ARBA" id="ARBA00023136"/>
    </source>
</evidence>
<comment type="caution">
    <text evidence="8">The sequence shown here is derived from an EMBL/GenBank/DDBJ whole genome shotgun (WGS) entry which is preliminary data.</text>
</comment>
<feature type="transmembrane region" description="Helical" evidence="6">
    <location>
        <begin position="53"/>
        <end position="74"/>
    </location>
</feature>
<dbReference type="AlphaFoldDB" id="A0A328ZRC0"/>
<gene>
    <name evidence="8" type="ORF">AX018_10055</name>
</gene>
<feature type="transmembrane region" description="Helical" evidence="6">
    <location>
        <begin position="22"/>
        <end position="47"/>
    </location>
</feature>
<dbReference type="OrthoDB" id="9775268at2"/>
<dbReference type="PROSITE" id="PS50850">
    <property type="entry name" value="MFS"/>
    <property type="match status" value="1"/>
</dbReference>
<keyword evidence="5 6" id="KW-0472">Membrane</keyword>
<dbReference type="GO" id="GO:0005886">
    <property type="term" value="C:plasma membrane"/>
    <property type="evidence" value="ECO:0007669"/>
    <property type="project" value="UniProtKB-SubCell"/>
</dbReference>
<evidence type="ECO:0000256" key="2">
    <source>
        <dbReference type="ARBA" id="ARBA00022475"/>
    </source>
</evidence>
<dbReference type="SUPFAM" id="SSF103473">
    <property type="entry name" value="MFS general substrate transporter"/>
    <property type="match status" value="1"/>
</dbReference>
<feature type="transmembrane region" description="Helical" evidence="6">
    <location>
        <begin position="294"/>
        <end position="313"/>
    </location>
</feature>
<feature type="transmembrane region" description="Helical" evidence="6">
    <location>
        <begin position="356"/>
        <end position="376"/>
    </location>
</feature>
<feature type="transmembrane region" description="Helical" evidence="6">
    <location>
        <begin position="319"/>
        <end position="344"/>
    </location>
</feature>
<dbReference type="Pfam" id="PF07690">
    <property type="entry name" value="MFS_1"/>
    <property type="match status" value="1"/>
</dbReference>
<feature type="transmembrane region" description="Helical" evidence="6">
    <location>
        <begin position="86"/>
        <end position="108"/>
    </location>
</feature>
<dbReference type="Gene3D" id="1.20.1250.20">
    <property type="entry name" value="MFS general substrate transporter like domains"/>
    <property type="match status" value="1"/>
</dbReference>
<keyword evidence="3 6" id="KW-0812">Transmembrane</keyword>
<dbReference type="InterPro" id="IPR020846">
    <property type="entry name" value="MFS_dom"/>
</dbReference>
<reference evidence="8 9" key="1">
    <citation type="submission" date="2018-06" db="EMBL/GenBank/DDBJ databases">
        <title>Genomic Encyclopedia of Archaeal and Bacterial Type Strains, Phase II (KMG-II): from individual species to whole genera.</title>
        <authorList>
            <person name="Goeker M."/>
        </authorList>
    </citation>
    <scope>NUCLEOTIDE SEQUENCE [LARGE SCALE GENOMIC DNA]</scope>
    <source>
        <strain evidence="8 9">CFPB 3232</strain>
    </source>
</reference>
<evidence type="ECO:0000256" key="3">
    <source>
        <dbReference type="ARBA" id="ARBA00022692"/>
    </source>
</evidence>
<keyword evidence="4 6" id="KW-1133">Transmembrane helix</keyword>
<name>A0A328ZRC0_9BURK</name>
<sequence length="424" mass="44480">MSARIATPEACPGTGVRWQQRFWTVFGGQALSLVGSALTQFVLLWWITDTTGSVSTLAAAGMAALLPQALLSPLGGTLADRYSRRLLMIAADAVSAVCMLVLIGLFLTDRIELWHAYAMMAVRSAMQAFQSPAAAASVVMLVPGRFVIRASGLNQSLQSLTVVAAAPLGALAISAMPIGWALAIDVVTALLGIVPLLFFRIPQDFAAGAEKKGLWSDFREGVELVWHTPGLRQLYILLGVVVLAVMPTFTLVPLLVKEHFGGGASQVALLEGLAGVGMLAGGLLVAVMAPRRPVYWILLGFAASCSALALTALVPQNLFGIAVVWWVISGIAFVLGDAPLIALLQTTVPSHLQGRVLSLMTTIMALAAPVGLALVAPLGEWVGVRGVFIAAGVAGTAASLAGFLSRPLRSLNELETQRLCRSQK</sequence>
<dbReference type="InterPro" id="IPR036259">
    <property type="entry name" value="MFS_trans_sf"/>
</dbReference>
<dbReference type="PANTHER" id="PTHR23513:SF6">
    <property type="entry name" value="MAJOR FACILITATOR SUPERFAMILY ASSOCIATED DOMAIN-CONTAINING PROTEIN"/>
    <property type="match status" value="1"/>
</dbReference>
<evidence type="ECO:0000256" key="6">
    <source>
        <dbReference type="SAM" id="Phobius"/>
    </source>
</evidence>
<accession>A0A328ZRC0</accession>
<evidence type="ECO:0000256" key="1">
    <source>
        <dbReference type="ARBA" id="ARBA00004651"/>
    </source>
</evidence>
<protein>
    <submittedName>
        <fullName evidence="8">DHA3 family macrolide efflux protein-like MFS transporter</fullName>
    </submittedName>
</protein>
<evidence type="ECO:0000313" key="9">
    <source>
        <dbReference type="Proteomes" id="UP000248856"/>
    </source>
</evidence>
<feature type="transmembrane region" description="Helical" evidence="6">
    <location>
        <begin position="382"/>
        <end position="404"/>
    </location>
</feature>
<feature type="transmembrane region" description="Helical" evidence="6">
    <location>
        <begin position="268"/>
        <end position="287"/>
    </location>
</feature>
<dbReference type="CDD" id="cd06173">
    <property type="entry name" value="MFS_MefA_like"/>
    <property type="match status" value="1"/>
</dbReference>
<feature type="transmembrane region" description="Helical" evidence="6">
    <location>
        <begin position="186"/>
        <end position="202"/>
    </location>
</feature>
<dbReference type="Proteomes" id="UP000248856">
    <property type="component" value="Unassembled WGS sequence"/>
</dbReference>
<feature type="transmembrane region" description="Helical" evidence="6">
    <location>
        <begin position="234"/>
        <end position="256"/>
    </location>
</feature>
<dbReference type="EMBL" id="QLTA01000005">
    <property type="protein sequence ID" value="RAR85377.1"/>
    <property type="molecule type" value="Genomic_DNA"/>
</dbReference>
<evidence type="ECO:0000259" key="7">
    <source>
        <dbReference type="PROSITE" id="PS50850"/>
    </source>
</evidence>
<keyword evidence="2" id="KW-1003">Cell membrane</keyword>
<dbReference type="PANTHER" id="PTHR23513">
    <property type="entry name" value="INTEGRAL MEMBRANE EFFLUX PROTEIN-RELATED"/>
    <property type="match status" value="1"/>
</dbReference>
<organism evidence="8 9">
    <name type="scientific">Paracidovorax anthurii</name>
    <dbReference type="NCBI Taxonomy" id="78229"/>
    <lineage>
        <taxon>Bacteria</taxon>
        <taxon>Pseudomonadati</taxon>
        <taxon>Pseudomonadota</taxon>
        <taxon>Betaproteobacteria</taxon>
        <taxon>Burkholderiales</taxon>
        <taxon>Comamonadaceae</taxon>
        <taxon>Paracidovorax</taxon>
    </lineage>
</organism>
<proteinExistence type="predicted"/>
<keyword evidence="9" id="KW-1185">Reference proteome</keyword>